<feature type="domain" description="Ubiquitin-like" evidence="1">
    <location>
        <begin position="657"/>
        <end position="732"/>
    </location>
</feature>
<evidence type="ECO:0000259" key="3">
    <source>
        <dbReference type="PROSITE" id="PS51468"/>
    </source>
</evidence>
<dbReference type="AlphaFoldDB" id="A0AAD1XKH6"/>
<dbReference type="PANTHER" id="PTHR45737">
    <property type="entry name" value="VON WILLEBRAND FACTOR A DOMAIN-CONTAINING PROTEIN 5A"/>
    <property type="match status" value="1"/>
</dbReference>
<dbReference type="InterPro" id="IPR000626">
    <property type="entry name" value="Ubiquitin-like_dom"/>
</dbReference>
<dbReference type="PANTHER" id="PTHR45737:SF6">
    <property type="entry name" value="VON WILLEBRAND FACTOR A DOMAIN-CONTAINING PROTEIN 5A"/>
    <property type="match status" value="1"/>
</dbReference>
<dbReference type="PROSITE" id="PS50234">
    <property type="entry name" value="VWFA"/>
    <property type="match status" value="1"/>
</dbReference>
<feature type="domain" description="VWFA" evidence="2">
    <location>
        <begin position="336"/>
        <end position="505"/>
    </location>
</feature>
<sequence length="855" mass="97363">METILPADEIPFDYKYQALVNKSDQTAVPLHFAENEVTIHNNIAEIKFIQYYFNKRVDPIEVQYMFPVHSECTFTDLEIRYGDEIIKASVEEKKRAKIRYDDAVAQGKTVAMAQPAMNSTDMIKIDMGNLPPKSEIIVVCTFHQIMDVDDCSWKLHIPSKIMPRYMGNLSEYVETGKNFKGMVQNLHKDTPEDRLDAIVEHISSYYSSTNFNWKITLNINSQSPIHRVISKNHDIKVGFHDNDPTKAFVELTETGCDTFFDEDFILMYRSNDINTPMLLMQKRNDEYALMASMLVDLNPDQDWVVIKEDSGDWVDVDPEVTYHKEIECDEDYEAAEFLFLIDRSGSMSGRPIETAKSALTLFLHSLPPESMFNVISYGSDFKLMFEQSVPYTQENMESAISGISKFKANMGGTEILRPIKHIFAHKSDTDLPRHVFLLTDGAVYNSQACVEEIRLNSNEFNFHTIGVGRYVSTQLIIDCAIAGNGMYYFVHNFAEDLEKTVIDSLSKCFQTKVKISKKELSTNYSKRDELPSLESVPSNMYNGRYFTYFCILDSGDGDLEGSFNLDMTLPTGEAKEYSFDMQKDVRLIEGDSIFKMYAKRKIKDMEDKREDKEGIVALAIEYQIPSNHTALIAMKKLAVEPDTEYAKIEKEIKGGNINIKVKTLTGKNLSIDINTADTISVLKDSIQDVEGIPPDQQRLIYAGMQLEDERTLGEYEIYDGQTLHLVLRLRGGGGNEESPIDTNFQGDSAQVPVTNTYKEFIALQNVNGSWNNKILGLVGLTKDQVYDATPENIKSLGDKQLVVMIMLTWIGINRIKTLFPDKEKEWKLVIRKAINFIKTQTASSIDYDDIKCSLF</sequence>
<dbReference type="SUPFAM" id="SSF54236">
    <property type="entry name" value="Ubiquitin-like"/>
    <property type="match status" value="1"/>
</dbReference>
<dbReference type="Gene3D" id="3.40.50.410">
    <property type="entry name" value="von Willebrand factor, type A domain"/>
    <property type="match status" value="1"/>
</dbReference>
<dbReference type="PROSITE" id="PS00299">
    <property type="entry name" value="UBIQUITIN_1"/>
    <property type="match status" value="1"/>
</dbReference>
<feature type="domain" description="VIT" evidence="3">
    <location>
        <begin position="14"/>
        <end position="144"/>
    </location>
</feature>
<dbReference type="Gene3D" id="3.10.20.90">
    <property type="entry name" value="Phosphatidylinositol 3-kinase Catalytic Subunit, Chain A, domain 1"/>
    <property type="match status" value="1"/>
</dbReference>
<protein>
    <submittedName>
        <fullName evidence="4">Uncharacterized protein</fullName>
    </submittedName>
</protein>
<dbReference type="Proteomes" id="UP001295684">
    <property type="component" value="Unassembled WGS sequence"/>
</dbReference>
<keyword evidence="5" id="KW-1185">Reference proteome</keyword>
<proteinExistence type="predicted"/>
<dbReference type="SMART" id="SM00327">
    <property type="entry name" value="VWA"/>
    <property type="match status" value="1"/>
</dbReference>
<dbReference type="SMART" id="SM00213">
    <property type="entry name" value="UBQ"/>
    <property type="match status" value="1"/>
</dbReference>
<dbReference type="Pfam" id="PF00240">
    <property type="entry name" value="ubiquitin"/>
    <property type="match status" value="1"/>
</dbReference>
<dbReference type="InterPro" id="IPR002035">
    <property type="entry name" value="VWF_A"/>
</dbReference>
<dbReference type="InterPro" id="IPR019956">
    <property type="entry name" value="Ubiquitin_dom"/>
</dbReference>
<dbReference type="InterPro" id="IPR013694">
    <property type="entry name" value="VIT"/>
</dbReference>
<gene>
    <name evidence="4" type="ORF">ECRASSUSDP1_LOCUS15740</name>
</gene>
<evidence type="ECO:0000259" key="1">
    <source>
        <dbReference type="PROSITE" id="PS50053"/>
    </source>
</evidence>
<dbReference type="Pfam" id="PF08487">
    <property type="entry name" value="VIT"/>
    <property type="match status" value="1"/>
</dbReference>
<evidence type="ECO:0000313" key="5">
    <source>
        <dbReference type="Proteomes" id="UP001295684"/>
    </source>
</evidence>
<dbReference type="InterPro" id="IPR029071">
    <property type="entry name" value="Ubiquitin-like_domsf"/>
</dbReference>
<accession>A0AAD1XKH6</accession>
<dbReference type="FunFam" id="3.10.20.90:FF:000160">
    <property type="entry name" value="Polyubiquitin-C"/>
    <property type="match status" value="1"/>
</dbReference>
<dbReference type="InterPro" id="IPR036465">
    <property type="entry name" value="vWFA_dom_sf"/>
</dbReference>
<dbReference type="PROSITE" id="PS51468">
    <property type="entry name" value="VIT"/>
    <property type="match status" value="1"/>
</dbReference>
<dbReference type="PROSITE" id="PS50053">
    <property type="entry name" value="UBIQUITIN_2"/>
    <property type="match status" value="1"/>
</dbReference>
<comment type="caution">
    <text evidence="4">The sequence shown here is derived from an EMBL/GenBank/DDBJ whole genome shotgun (WGS) entry which is preliminary data.</text>
</comment>
<dbReference type="SMART" id="SM00609">
    <property type="entry name" value="VIT"/>
    <property type="match status" value="1"/>
</dbReference>
<dbReference type="EMBL" id="CAMPGE010015784">
    <property type="protein sequence ID" value="CAI2374388.1"/>
    <property type="molecule type" value="Genomic_DNA"/>
</dbReference>
<evidence type="ECO:0000259" key="2">
    <source>
        <dbReference type="PROSITE" id="PS50234"/>
    </source>
</evidence>
<organism evidence="4 5">
    <name type="scientific">Euplotes crassus</name>
    <dbReference type="NCBI Taxonomy" id="5936"/>
    <lineage>
        <taxon>Eukaryota</taxon>
        <taxon>Sar</taxon>
        <taxon>Alveolata</taxon>
        <taxon>Ciliophora</taxon>
        <taxon>Intramacronucleata</taxon>
        <taxon>Spirotrichea</taxon>
        <taxon>Hypotrichia</taxon>
        <taxon>Euplotida</taxon>
        <taxon>Euplotidae</taxon>
        <taxon>Moneuplotes</taxon>
    </lineage>
</organism>
<dbReference type="PRINTS" id="PR00348">
    <property type="entry name" value="UBIQUITIN"/>
</dbReference>
<reference evidence="4" key="1">
    <citation type="submission" date="2023-07" db="EMBL/GenBank/DDBJ databases">
        <authorList>
            <consortium name="AG Swart"/>
            <person name="Singh M."/>
            <person name="Singh A."/>
            <person name="Seah K."/>
            <person name="Emmerich C."/>
        </authorList>
    </citation>
    <scope>NUCLEOTIDE SEQUENCE</scope>
    <source>
        <strain evidence="4">DP1</strain>
    </source>
</reference>
<evidence type="ECO:0000313" key="4">
    <source>
        <dbReference type="EMBL" id="CAI2374388.1"/>
    </source>
</evidence>
<dbReference type="InterPro" id="IPR019954">
    <property type="entry name" value="Ubiquitin_CS"/>
</dbReference>
<dbReference type="Pfam" id="PF13768">
    <property type="entry name" value="VWA_3"/>
    <property type="match status" value="1"/>
</dbReference>
<name>A0AAD1XKH6_EUPCR</name>
<dbReference type="SUPFAM" id="SSF53300">
    <property type="entry name" value="vWA-like"/>
    <property type="match status" value="1"/>
</dbReference>